<dbReference type="AlphaFoldDB" id="A0A9D4TXN9"/>
<evidence type="ECO:0000256" key="2">
    <source>
        <dbReference type="ARBA" id="ARBA00001913"/>
    </source>
</evidence>
<evidence type="ECO:0000256" key="4">
    <source>
        <dbReference type="ARBA" id="ARBA00012595"/>
    </source>
</evidence>
<dbReference type="EMBL" id="SIDB01000002">
    <property type="protein sequence ID" value="KAI3436462.1"/>
    <property type="molecule type" value="Genomic_DNA"/>
</dbReference>
<reference evidence="12" key="1">
    <citation type="journal article" date="2019" name="Plant J.">
        <title>Chlorella vulgaris genome assembly and annotation reveals the molecular basis for metabolic acclimation to high light conditions.</title>
        <authorList>
            <person name="Cecchin M."/>
            <person name="Marcolungo L."/>
            <person name="Rossato M."/>
            <person name="Girolomoni L."/>
            <person name="Cosentino E."/>
            <person name="Cuine S."/>
            <person name="Li-Beisson Y."/>
            <person name="Delledonne M."/>
            <person name="Ballottari M."/>
        </authorList>
    </citation>
    <scope>NUCLEOTIDE SEQUENCE</scope>
    <source>
        <strain evidence="12">211/11P</strain>
    </source>
</reference>
<comment type="caution">
    <text evidence="12">The sequence shown here is derived from an EMBL/GenBank/DDBJ whole genome shotgun (WGS) entry which is preliminary data.</text>
</comment>
<dbReference type="EC" id="3.2.1.1" evidence="4 9"/>
<organism evidence="12 13">
    <name type="scientific">Chlorella vulgaris</name>
    <name type="common">Green alga</name>
    <dbReference type="NCBI Taxonomy" id="3077"/>
    <lineage>
        <taxon>Eukaryota</taxon>
        <taxon>Viridiplantae</taxon>
        <taxon>Chlorophyta</taxon>
        <taxon>core chlorophytes</taxon>
        <taxon>Trebouxiophyceae</taxon>
        <taxon>Chlorellales</taxon>
        <taxon>Chlorellaceae</taxon>
        <taxon>Chlorella clade</taxon>
        <taxon>Chlorella</taxon>
    </lineage>
</organism>
<dbReference type="Gene3D" id="3.20.20.80">
    <property type="entry name" value="Glycosidases"/>
    <property type="match status" value="1"/>
</dbReference>
<evidence type="ECO:0000256" key="8">
    <source>
        <dbReference type="RuleBase" id="RU003615"/>
    </source>
</evidence>
<dbReference type="InterPro" id="IPR013780">
    <property type="entry name" value="Glyco_hydro_b"/>
</dbReference>
<dbReference type="Pfam" id="PF07821">
    <property type="entry name" value="Alpha-amyl_C2"/>
    <property type="match status" value="1"/>
</dbReference>
<dbReference type="PANTHER" id="PTHR43447">
    <property type="entry name" value="ALPHA-AMYLASE"/>
    <property type="match status" value="1"/>
</dbReference>
<name>A0A9D4TXN9_CHLVU</name>
<evidence type="ECO:0000259" key="11">
    <source>
        <dbReference type="SMART" id="SM00810"/>
    </source>
</evidence>
<keyword evidence="13" id="KW-1185">Reference proteome</keyword>
<feature type="domain" description="Glycosyl hydrolase family 13 catalytic" evidence="10">
    <location>
        <begin position="79"/>
        <end position="417"/>
    </location>
</feature>
<evidence type="ECO:0000256" key="6">
    <source>
        <dbReference type="ARBA" id="ARBA00023277"/>
    </source>
</evidence>
<dbReference type="Pfam" id="PF00128">
    <property type="entry name" value="Alpha-amylase"/>
    <property type="match status" value="1"/>
</dbReference>
<proteinExistence type="inferred from homology"/>
<dbReference type="SMART" id="SM00810">
    <property type="entry name" value="Alpha-amyl_C2"/>
    <property type="match status" value="1"/>
</dbReference>
<dbReference type="InterPro" id="IPR006046">
    <property type="entry name" value="Alpha_amylase"/>
</dbReference>
<dbReference type="OrthoDB" id="550577at2759"/>
<dbReference type="Proteomes" id="UP001055712">
    <property type="component" value="Unassembled WGS sequence"/>
</dbReference>
<evidence type="ECO:0000313" key="13">
    <source>
        <dbReference type="Proteomes" id="UP001055712"/>
    </source>
</evidence>
<evidence type="ECO:0000256" key="1">
    <source>
        <dbReference type="ARBA" id="ARBA00000548"/>
    </source>
</evidence>
<dbReference type="SUPFAM" id="SSF51445">
    <property type="entry name" value="(Trans)glycosidases"/>
    <property type="match status" value="1"/>
</dbReference>
<dbReference type="InterPro" id="IPR012850">
    <property type="entry name" value="A-amylase_bs_C"/>
</dbReference>
<reference evidence="12" key="2">
    <citation type="submission" date="2020-11" db="EMBL/GenBank/DDBJ databases">
        <authorList>
            <person name="Cecchin M."/>
            <person name="Marcolungo L."/>
            <person name="Rossato M."/>
            <person name="Girolomoni L."/>
            <person name="Cosentino E."/>
            <person name="Cuine S."/>
            <person name="Li-Beisson Y."/>
            <person name="Delledonne M."/>
            <person name="Ballottari M."/>
        </authorList>
    </citation>
    <scope>NUCLEOTIDE SEQUENCE</scope>
    <source>
        <strain evidence="12">211/11P</strain>
        <tissue evidence="12">Whole cell</tissue>
    </source>
</reference>
<comment type="similarity">
    <text evidence="3 8">Belongs to the glycosyl hydrolase 13 family.</text>
</comment>
<dbReference type="InterPro" id="IPR006047">
    <property type="entry name" value="GH13_cat_dom"/>
</dbReference>
<dbReference type="SMART" id="SM00642">
    <property type="entry name" value="Aamy"/>
    <property type="match status" value="1"/>
</dbReference>
<protein>
    <recommendedName>
        <fullName evidence="4 9">Alpha-amylase</fullName>
        <ecNumber evidence="4 9">3.2.1.1</ecNumber>
    </recommendedName>
</protein>
<evidence type="ECO:0000259" key="10">
    <source>
        <dbReference type="SMART" id="SM00642"/>
    </source>
</evidence>
<evidence type="ECO:0000256" key="3">
    <source>
        <dbReference type="ARBA" id="ARBA00008061"/>
    </source>
</evidence>
<comment type="cofactor">
    <cofactor evidence="2">
        <name>Ca(2+)</name>
        <dbReference type="ChEBI" id="CHEBI:29108"/>
    </cofactor>
</comment>
<keyword evidence="5 9" id="KW-0378">Hydrolase</keyword>
<keyword evidence="7 9" id="KW-0326">Glycosidase</keyword>
<evidence type="ECO:0000256" key="5">
    <source>
        <dbReference type="ARBA" id="ARBA00022801"/>
    </source>
</evidence>
<dbReference type="GO" id="GO:0005975">
    <property type="term" value="P:carbohydrate metabolic process"/>
    <property type="evidence" value="ECO:0007669"/>
    <property type="project" value="InterPro"/>
</dbReference>
<dbReference type="GO" id="GO:0005509">
    <property type="term" value="F:calcium ion binding"/>
    <property type="evidence" value="ECO:0007669"/>
    <property type="project" value="InterPro"/>
</dbReference>
<keyword evidence="6 9" id="KW-0119">Carbohydrate metabolism</keyword>
<dbReference type="SUPFAM" id="SSF51011">
    <property type="entry name" value="Glycosyl hydrolase domain"/>
    <property type="match status" value="1"/>
</dbReference>
<dbReference type="InterPro" id="IPR017853">
    <property type="entry name" value="GH"/>
</dbReference>
<sequence>MQARAVIGSCPAVRPVAAARAPCQPRRLRMRCAASAEPVEKVESVAEEKAAAPKADGSPAAAAGFADVQRPPRIPIEDTILFQGFGWDSCKDGAWYKKVESMIPQLQAAKITHLWLPPPSQSVAPQGYLPGQLYNLKSKYGNKEELQSLNRALMAAGIRPMADIVINHRCADQQDENGVWNKYGDDVSHDGKPINWDQWAITCDDPKFNGTGNPDSGDDYEAAPDLDHHNKELRDSLVDWLNWLKTDLGFEGWRFDYVRGFAAEYVKEYIERTQGPDCFNVGENFLNLQWNDGSLDYNQDGARQMLVDFVEGAKCCTMFDFVTKGILQEAVKNTQYDRLKDGNGKAPGMLGWWPEKTCTFIDNHDTGSSQGHWPFPNEKVVQGYAYILTHPGIPCLFWEHHFDWGLADEINALVELRLRAGIKANSKLEILCAEHDVYVARIDDKVTIKMGPRYDIGDLAPKESDGWKKSVRGADWCTWEKA</sequence>
<dbReference type="CDD" id="cd11314">
    <property type="entry name" value="AmyAc_arch_bac_plant_AmyA"/>
    <property type="match status" value="1"/>
</dbReference>
<dbReference type="PRINTS" id="PR00110">
    <property type="entry name" value="ALPHAAMYLASE"/>
</dbReference>
<dbReference type="Gene3D" id="2.60.40.1180">
    <property type="entry name" value="Golgi alpha-mannosidase II"/>
    <property type="match status" value="1"/>
</dbReference>
<feature type="domain" description="Alpha-amylase C-terminal beta-sheet" evidence="11">
    <location>
        <begin position="418"/>
        <end position="481"/>
    </location>
</feature>
<evidence type="ECO:0000313" key="12">
    <source>
        <dbReference type="EMBL" id="KAI3436462.1"/>
    </source>
</evidence>
<dbReference type="GO" id="GO:0004556">
    <property type="term" value="F:alpha-amylase activity"/>
    <property type="evidence" value="ECO:0007669"/>
    <property type="project" value="UniProtKB-UniRule"/>
</dbReference>
<comment type="catalytic activity">
    <reaction evidence="1 9">
        <text>Endohydrolysis of (1-&gt;4)-alpha-D-glucosidic linkages in polysaccharides containing three or more (1-&gt;4)-alpha-linked D-glucose units.</text>
        <dbReference type="EC" id="3.2.1.1"/>
    </reaction>
</comment>
<evidence type="ECO:0000256" key="9">
    <source>
        <dbReference type="RuleBase" id="RU361134"/>
    </source>
</evidence>
<gene>
    <name evidence="12" type="ORF">D9Q98_005879</name>
</gene>
<evidence type="ECO:0000256" key="7">
    <source>
        <dbReference type="ARBA" id="ARBA00023295"/>
    </source>
</evidence>
<accession>A0A9D4TXN9</accession>